<organism evidence="2 3">
    <name type="scientific">Actinomadura violacea</name>
    <dbReference type="NCBI Taxonomy" id="2819934"/>
    <lineage>
        <taxon>Bacteria</taxon>
        <taxon>Bacillati</taxon>
        <taxon>Actinomycetota</taxon>
        <taxon>Actinomycetes</taxon>
        <taxon>Streptosporangiales</taxon>
        <taxon>Thermomonosporaceae</taxon>
        <taxon>Actinomadura</taxon>
    </lineage>
</organism>
<keyword evidence="1" id="KW-1133">Transmembrane helix</keyword>
<dbReference type="EMBL" id="JAGEPF010000008">
    <property type="protein sequence ID" value="MBO2458745.1"/>
    <property type="molecule type" value="Genomic_DNA"/>
</dbReference>
<dbReference type="RefSeq" id="WP_208240957.1">
    <property type="nucleotide sequence ID" value="NZ_JAGEPF010000008.1"/>
</dbReference>
<keyword evidence="1" id="KW-0472">Membrane</keyword>
<accession>A0ABS3RPS8</accession>
<proteinExistence type="predicted"/>
<feature type="transmembrane region" description="Helical" evidence="1">
    <location>
        <begin position="12"/>
        <end position="32"/>
    </location>
</feature>
<evidence type="ECO:0000256" key="1">
    <source>
        <dbReference type="SAM" id="Phobius"/>
    </source>
</evidence>
<comment type="caution">
    <text evidence="2">The sequence shown here is derived from an EMBL/GenBank/DDBJ whole genome shotgun (WGS) entry which is preliminary data.</text>
</comment>
<feature type="transmembrane region" description="Helical" evidence="1">
    <location>
        <begin position="38"/>
        <end position="57"/>
    </location>
</feature>
<gene>
    <name evidence="2" type="ORF">J4709_14295</name>
</gene>
<evidence type="ECO:0000313" key="3">
    <source>
        <dbReference type="Proteomes" id="UP000680206"/>
    </source>
</evidence>
<dbReference type="Proteomes" id="UP000680206">
    <property type="component" value="Unassembled WGS sequence"/>
</dbReference>
<evidence type="ECO:0000313" key="2">
    <source>
        <dbReference type="EMBL" id="MBO2458745.1"/>
    </source>
</evidence>
<keyword evidence="3" id="KW-1185">Reference proteome</keyword>
<keyword evidence="1" id="KW-0812">Transmembrane</keyword>
<protein>
    <submittedName>
        <fullName evidence="2">Uncharacterized protein</fullName>
    </submittedName>
</protein>
<sequence>MIFLLLRRLGVRARMITGAVLVAAGLAVIAASALVDGLLVHGVILAVVGVVMCGGAARDVRRARAAAGGEGR</sequence>
<name>A0ABS3RPS8_9ACTN</name>
<reference evidence="2 3" key="1">
    <citation type="submission" date="2021-03" db="EMBL/GenBank/DDBJ databases">
        <title>Actinomadura violae sp. nov., isolated from lichen in Thailand.</title>
        <authorList>
            <person name="Kanchanasin P."/>
            <person name="Saeng-In P."/>
            <person name="Phongsopitanun W."/>
            <person name="Yuki M."/>
            <person name="Kudo T."/>
            <person name="Ohkuma M."/>
            <person name="Tanasupawat S."/>
        </authorList>
    </citation>
    <scope>NUCLEOTIDE SEQUENCE [LARGE SCALE GENOMIC DNA]</scope>
    <source>
        <strain evidence="2 3">LCR2-06</strain>
    </source>
</reference>